<dbReference type="GeneID" id="106459548"/>
<dbReference type="Pfam" id="PF13855">
    <property type="entry name" value="LRR_8"/>
    <property type="match status" value="1"/>
</dbReference>
<dbReference type="SUPFAM" id="SSF81321">
    <property type="entry name" value="Family A G protein-coupled receptor-like"/>
    <property type="match status" value="1"/>
</dbReference>
<feature type="transmembrane region" description="Helical" evidence="15">
    <location>
        <begin position="391"/>
        <end position="416"/>
    </location>
</feature>
<evidence type="ECO:0000256" key="6">
    <source>
        <dbReference type="ARBA" id="ARBA00022737"/>
    </source>
</evidence>
<keyword evidence="7 15" id="KW-1133">Transmembrane helix</keyword>
<evidence type="ECO:0000256" key="11">
    <source>
        <dbReference type="ARBA" id="ARBA00023170"/>
    </source>
</evidence>
<dbReference type="RefSeq" id="XP_022241761.1">
    <property type="nucleotide sequence ID" value="XM_022386053.1"/>
</dbReference>
<dbReference type="InterPro" id="IPR002131">
    <property type="entry name" value="Gphrmn_rcpt_fam"/>
</dbReference>
<keyword evidence="10 13" id="KW-1015">Disulfide bond</keyword>
<dbReference type="SUPFAM" id="SSF52058">
    <property type="entry name" value="L domain-like"/>
    <property type="match status" value="1"/>
</dbReference>
<evidence type="ECO:0000256" key="7">
    <source>
        <dbReference type="ARBA" id="ARBA00022989"/>
    </source>
</evidence>
<evidence type="ECO:0000256" key="5">
    <source>
        <dbReference type="ARBA" id="ARBA00022692"/>
    </source>
</evidence>
<dbReference type="Gene3D" id="1.20.1070.10">
    <property type="entry name" value="Rhodopsin 7-helix transmembrane proteins"/>
    <property type="match status" value="1"/>
</dbReference>
<dbReference type="PRINTS" id="PR00373">
    <property type="entry name" value="GLYCHORMONER"/>
</dbReference>
<evidence type="ECO:0000256" key="1">
    <source>
        <dbReference type="ARBA" id="ARBA00004651"/>
    </source>
</evidence>
<dbReference type="InterPro" id="IPR032675">
    <property type="entry name" value="LRR_dom_sf"/>
</dbReference>
<evidence type="ECO:0000256" key="15">
    <source>
        <dbReference type="SAM" id="Phobius"/>
    </source>
</evidence>
<protein>
    <submittedName>
        <fullName evidence="18">Relaxin receptor 2-like</fullName>
    </submittedName>
</protein>
<dbReference type="SMART" id="SM00192">
    <property type="entry name" value="LDLa"/>
    <property type="match status" value="1"/>
</dbReference>
<comment type="similarity">
    <text evidence="2">Belongs to the G-protein coupled receptor 1 family.</text>
</comment>
<feature type="transmembrane region" description="Helical" evidence="15">
    <location>
        <begin position="201"/>
        <end position="225"/>
    </location>
</feature>
<dbReference type="PROSITE" id="PS50068">
    <property type="entry name" value="LDLRA_2"/>
    <property type="match status" value="1"/>
</dbReference>
<proteinExistence type="inferred from homology"/>
<feature type="domain" description="G-protein coupled receptors family 1 profile" evidence="16">
    <location>
        <begin position="183"/>
        <end position="442"/>
    </location>
</feature>
<dbReference type="InterPro" id="IPR001611">
    <property type="entry name" value="Leu-rich_rpt"/>
</dbReference>
<dbReference type="Gene3D" id="3.80.10.10">
    <property type="entry name" value="Ribonuclease Inhibitor"/>
    <property type="match status" value="1"/>
</dbReference>
<evidence type="ECO:0000256" key="10">
    <source>
        <dbReference type="ARBA" id="ARBA00023157"/>
    </source>
</evidence>
<dbReference type="PRINTS" id="PR00237">
    <property type="entry name" value="GPCRRHODOPSN"/>
</dbReference>
<dbReference type="InterPro" id="IPR036055">
    <property type="entry name" value="LDL_receptor-like_sf"/>
</dbReference>
<dbReference type="Pfam" id="PF00001">
    <property type="entry name" value="7tm_1"/>
    <property type="match status" value="1"/>
</dbReference>
<dbReference type="PROSITE" id="PS00237">
    <property type="entry name" value="G_PROTEIN_RECEP_F1_1"/>
    <property type="match status" value="1"/>
</dbReference>
<dbReference type="SUPFAM" id="SSF57424">
    <property type="entry name" value="LDL receptor-like module"/>
    <property type="match status" value="1"/>
</dbReference>
<evidence type="ECO:0000259" key="16">
    <source>
        <dbReference type="PROSITE" id="PS50262"/>
    </source>
</evidence>
<dbReference type="Pfam" id="PF00057">
    <property type="entry name" value="Ldl_recept_a"/>
    <property type="match status" value="1"/>
</dbReference>
<dbReference type="InterPro" id="IPR000276">
    <property type="entry name" value="GPCR_Rhodpsn"/>
</dbReference>
<feature type="transmembrane region" description="Helical" evidence="15">
    <location>
        <begin position="292"/>
        <end position="315"/>
    </location>
</feature>
<accession>A0ABM1SDQ6</accession>
<feature type="transmembrane region" description="Helical" evidence="15">
    <location>
        <begin position="422"/>
        <end position="445"/>
    </location>
</feature>
<keyword evidence="4" id="KW-0433">Leucine-rich repeat</keyword>
<keyword evidence="9 15" id="KW-0472">Membrane</keyword>
<organism evidence="17 18">
    <name type="scientific">Limulus polyphemus</name>
    <name type="common">Atlantic horseshoe crab</name>
    <dbReference type="NCBI Taxonomy" id="6850"/>
    <lineage>
        <taxon>Eukaryota</taxon>
        <taxon>Metazoa</taxon>
        <taxon>Ecdysozoa</taxon>
        <taxon>Arthropoda</taxon>
        <taxon>Chelicerata</taxon>
        <taxon>Merostomata</taxon>
        <taxon>Xiphosura</taxon>
        <taxon>Limulidae</taxon>
        <taxon>Limulus</taxon>
    </lineage>
</organism>
<dbReference type="InterPro" id="IPR017452">
    <property type="entry name" value="GPCR_Rhodpsn_7TM"/>
</dbReference>
<evidence type="ECO:0000256" key="2">
    <source>
        <dbReference type="ARBA" id="ARBA00010663"/>
    </source>
</evidence>
<evidence type="ECO:0000256" key="14">
    <source>
        <dbReference type="SAM" id="MobiDB-lite"/>
    </source>
</evidence>
<gene>
    <name evidence="18" type="primary">LOC106459548</name>
</gene>
<evidence type="ECO:0000256" key="9">
    <source>
        <dbReference type="ARBA" id="ARBA00023136"/>
    </source>
</evidence>
<evidence type="ECO:0000256" key="13">
    <source>
        <dbReference type="PROSITE-ProRule" id="PRU00124"/>
    </source>
</evidence>
<comment type="subcellular location">
    <subcellularLocation>
        <location evidence="1">Cell membrane</location>
        <topology evidence="1">Multi-pass membrane protein</topology>
    </subcellularLocation>
</comment>
<sequence length="535" mass="60574">MSKNRSSKPDEQCSRQSFPCNHSELCVEQRFNCDGKPDCPDGSDEWKCEFQEITNGCRCHGNHLFCEHQNLRSVPKPLPSIVTLLNLAHNRIRKLKDTPFGNMLFLLHLDLAYNSLEVIGEDAFTELSQLESFYFDEFYMCQFAVKVRVCEPRGDGISSVANLLDNVVLRVSVWIVAVLACCGNVFVLMSRLLLREQNAVHSFYIMNLSVADLLMGIYLFIIAGYDVSYRGHYIRHEKQWRHSWKCNLCGLLSTLSSEASVLILTVITIDRYISVLHPISVVEKRRTIKSAFACMATVWSVAVLMSALPLSNIAYYGLEFYGNNGVCLPLHIHNPFFQAWEYSTFLFCGLNTVAFVFILYAYISMFFTISASKIGLRSTQQQQDRTIAKRFAFIVGTDFLCWIPVVLIKLIALGGIEVDKTLYAWIAVFLLPVNSALNPILYTLTTTVFKQQLSRILISCRSSRPLGKNVDSSGMTSSTTAHRRNPKRAVLVVYSEVDHNKSLIISANRHSCTQKHRTSKCSKARKENSQDVQAV</sequence>
<feature type="transmembrane region" description="Helical" evidence="15">
    <location>
        <begin position="167"/>
        <end position="189"/>
    </location>
</feature>
<dbReference type="PROSITE" id="PS01209">
    <property type="entry name" value="LDLRA_1"/>
    <property type="match status" value="1"/>
</dbReference>
<evidence type="ECO:0000256" key="12">
    <source>
        <dbReference type="ARBA" id="ARBA00023224"/>
    </source>
</evidence>
<dbReference type="CDD" id="cd00112">
    <property type="entry name" value="LDLa"/>
    <property type="match status" value="1"/>
</dbReference>
<feature type="disulfide bond" evidence="13">
    <location>
        <begin position="33"/>
        <end position="48"/>
    </location>
</feature>
<evidence type="ECO:0000256" key="3">
    <source>
        <dbReference type="ARBA" id="ARBA00022475"/>
    </source>
</evidence>
<comment type="caution">
    <text evidence="13">Lacks conserved residue(s) required for the propagation of feature annotation.</text>
</comment>
<evidence type="ECO:0000313" key="17">
    <source>
        <dbReference type="Proteomes" id="UP000694941"/>
    </source>
</evidence>
<name>A0ABM1SDQ6_LIMPO</name>
<keyword evidence="12" id="KW-0807">Transducer</keyword>
<keyword evidence="5 15" id="KW-0812">Transmembrane</keyword>
<dbReference type="CDD" id="cd15137">
    <property type="entry name" value="7tmA_Relaxin_R"/>
    <property type="match status" value="1"/>
</dbReference>
<evidence type="ECO:0000256" key="8">
    <source>
        <dbReference type="ARBA" id="ARBA00023040"/>
    </source>
</evidence>
<keyword evidence="17" id="KW-1185">Reference proteome</keyword>
<dbReference type="PROSITE" id="PS50262">
    <property type="entry name" value="G_PROTEIN_RECEP_F1_2"/>
    <property type="match status" value="1"/>
</dbReference>
<evidence type="ECO:0000313" key="18">
    <source>
        <dbReference type="RefSeq" id="XP_022241761.1"/>
    </source>
</evidence>
<dbReference type="PANTHER" id="PTHR24372:SF80">
    <property type="entry name" value="FI21465P1-RELATED"/>
    <property type="match status" value="1"/>
</dbReference>
<dbReference type="InterPro" id="IPR023415">
    <property type="entry name" value="LDLR_class-A_CS"/>
</dbReference>
<keyword evidence="6" id="KW-0677">Repeat</keyword>
<keyword evidence="8" id="KW-0297">G-protein coupled receptor</keyword>
<dbReference type="InterPro" id="IPR002172">
    <property type="entry name" value="LDrepeatLR_classA_rpt"/>
</dbReference>
<keyword evidence="11" id="KW-0675">Receptor</keyword>
<keyword evidence="3" id="KW-1003">Cell membrane</keyword>
<dbReference type="Gene3D" id="4.10.400.10">
    <property type="entry name" value="Low-density Lipoprotein Receptor"/>
    <property type="match status" value="1"/>
</dbReference>
<evidence type="ECO:0000256" key="4">
    <source>
        <dbReference type="ARBA" id="ARBA00022614"/>
    </source>
</evidence>
<feature type="transmembrane region" description="Helical" evidence="15">
    <location>
        <begin position="344"/>
        <end position="370"/>
    </location>
</feature>
<dbReference type="Proteomes" id="UP000694941">
    <property type="component" value="Unplaced"/>
</dbReference>
<feature type="region of interest" description="Disordered" evidence="14">
    <location>
        <begin position="515"/>
        <end position="535"/>
    </location>
</feature>
<reference evidence="18" key="1">
    <citation type="submission" date="2025-08" db="UniProtKB">
        <authorList>
            <consortium name="RefSeq"/>
        </authorList>
    </citation>
    <scope>IDENTIFICATION</scope>
    <source>
        <tissue evidence="18">Muscle</tissue>
    </source>
</reference>
<dbReference type="PANTHER" id="PTHR24372">
    <property type="entry name" value="GLYCOPROTEIN HORMONE RECEPTOR"/>
    <property type="match status" value="1"/>
</dbReference>